<dbReference type="EMBL" id="DXGE01000034">
    <property type="protein sequence ID" value="HIW86360.1"/>
    <property type="molecule type" value="Genomic_DNA"/>
</dbReference>
<dbReference type="PANTHER" id="PTHR11845">
    <property type="entry name" value="5'-DEOXYNUCLEOTIDASE HDDC2"/>
    <property type="match status" value="1"/>
</dbReference>
<keyword evidence="2" id="KW-0378">Hydrolase</keyword>
<keyword evidence="1" id="KW-0479">Metal-binding</keyword>
<dbReference type="Pfam" id="PF13023">
    <property type="entry name" value="HD_3"/>
    <property type="match status" value="1"/>
</dbReference>
<evidence type="ECO:0000256" key="2">
    <source>
        <dbReference type="ARBA" id="ARBA00022801"/>
    </source>
</evidence>
<evidence type="ECO:0000313" key="4">
    <source>
        <dbReference type="EMBL" id="HIW86360.1"/>
    </source>
</evidence>
<dbReference type="InterPro" id="IPR039356">
    <property type="entry name" value="YfbR/HDDC2"/>
</dbReference>
<dbReference type="PANTHER" id="PTHR11845:SF13">
    <property type="entry name" value="5'-DEOXYNUCLEOTIDASE HDDC2"/>
    <property type="match status" value="1"/>
</dbReference>
<dbReference type="AlphaFoldDB" id="A0A9D1RF95"/>
<evidence type="ECO:0000259" key="3">
    <source>
        <dbReference type="Pfam" id="PF13023"/>
    </source>
</evidence>
<reference evidence="4" key="1">
    <citation type="journal article" date="2021" name="PeerJ">
        <title>Extensive microbial diversity within the chicken gut microbiome revealed by metagenomics and culture.</title>
        <authorList>
            <person name="Gilroy R."/>
            <person name="Ravi A."/>
            <person name="Getino M."/>
            <person name="Pursley I."/>
            <person name="Horton D.L."/>
            <person name="Alikhan N.F."/>
            <person name="Baker D."/>
            <person name="Gharbi K."/>
            <person name="Hall N."/>
            <person name="Watson M."/>
            <person name="Adriaenssens E.M."/>
            <person name="Foster-Nyarko E."/>
            <person name="Jarju S."/>
            <person name="Secka A."/>
            <person name="Antonio M."/>
            <person name="Oren A."/>
            <person name="Chaudhuri R.R."/>
            <person name="La Ragione R."/>
            <person name="Hildebrand F."/>
            <person name="Pallen M.J."/>
        </authorList>
    </citation>
    <scope>NUCLEOTIDE SEQUENCE</scope>
    <source>
        <strain evidence="4">421</strain>
    </source>
</reference>
<gene>
    <name evidence="4" type="ORF">IAA48_07690</name>
</gene>
<reference evidence="4" key="2">
    <citation type="submission" date="2021-04" db="EMBL/GenBank/DDBJ databases">
        <authorList>
            <person name="Gilroy R."/>
        </authorList>
    </citation>
    <scope>NUCLEOTIDE SEQUENCE</scope>
    <source>
        <strain evidence="4">421</strain>
    </source>
</reference>
<dbReference type="Proteomes" id="UP000824205">
    <property type="component" value="Unassembled WGS sequence"/>
</dbReference>
<evidence type="ECO:0000313" key="5">
    <source>
        <dbReference type="Proteomes" id="UP000824205"/>
    </source>
</evidence>
<dbReference type="GO" id="GO:0005737">
    <property type="term" value="C:cytoplasm"/>
    <property type="evidence" value="ECO:0007669"/>
    <property type="project" value="TreeGrafter"/>
</dbReference>
<feature type="domain" description="HD" evidence="3">
    <location>
        <begin position="20"/>
        <end position="181"/>
    </location>
</feature>
<comment type="caution">
    <text evidence="4">The sequence shown here is derived from an EMBL/GenBank/DDBJ whole genome shotgun (WGS) entry which is preliminary data.</text>
</comment>
<organism evidence="4 5">
    <name type="scientific">Candidatus Eubacterium faecipullorum</name>
    <dbReference type="NCBI Taxonomy" id="2838571"/>
    <lineage>
        <taxon>Bacteria</taxon>
        <taxon>Bacillati</taxon>
        <taxon>Bacillota</taxon>
        <taxon>Clostridia</taxon>
        <taxon>Eubacteriales</taxon>
        <taxon>Eubacteriaceae</taxon>
        <taxon>Eubacterium</taxon>
    </lineage>
</organism>
<protein>
    <submittedName>
        <fullName evidence="4">HD domain-containing protein</fullName>
    </submittedName>
</protein>
<dbReference type="SUPFAM" id="SSF109604">
    <property type="entry name" value="HD-domain/PDEase-like"/>
    <property type="match status" value="1"/>
</dbReference>
<dbReference type="InterPro" id="IPR006674">
    <property type="entry name" value="HD_domain"/>
</dbReference>
<dbReference type="GO" id="GO:0002953">
    <property type="term" value="F:5'-deoxynucleotidase activity"/>
    <property type="evidence" value="ECO:0007669"/>
    <property type="project" value="InterPro"/>
</dbReference>
<evidence type="ECO:0000256" key="1">
    <source>
        <dbReference type="ARBA" id="ARBA00022723"/>
    </source>
</evidence>
<accession>A0A9D1RF95</accession>
<sequence>MAYEVPERLKKQLDFILQADAEKEIVRRTPLSSGKRYENDSEHAWHMALMAILLSEYANEKIDLLKTVTMILIHDIVEIDAGDTYCYDYESAKTQKERELKAADRLYALLPEDQGEKLRGLWEEFEANETPEANFAHAMDCLQPTMLNSASGGISWRENGIRLSQVLKRNAYTKKGSEALWDYQLNELILKNVEKGNIKGE</sequence>
<proteinExistence type="predicted"/>
<dbReference type="Gene3D" id="1.10.3210.10">
    <property type="entry name" value="Hypothetical protein af1432"/>
    <property type="match status" value="1"/>
</dbReference>
<name>A0A9D1RF95_9FIRM</name>
<dbReference type="GO" id="GO:0046872">
    <property type="term" value="F:metal ion binding"/>
    <property type="evidence" value="ECO:0007669"/>
    <property type="project" value="UniProtKB-KW"/>
</dbReference>